<dbReference type="Gene3D" id="1.20.1260.10">
    <property type="match status" value="1"/>
</dbReference>
<protein>
    <submittedName>
        <fullName evidence="1">Uncharacterized protein</fullName>
    </submittedName>
</protein>
<name>A0A3D3R5G7_9PLAN</name>
<organism evidence="1 2">
    <name type="scientific">Gimesia maris</name>
    <dbReference type="NCBI Taxonomy" id="122"/>
    <lineage>
        <taxon>Bacteria</taxon>
        <taxon>Pseudomonadati</taxon>
        <taxon>Planctomycetota</taxon>
        <taxon>Planctomycetia</taxon>
        <taxon>Planctomycetales</taxon>
        <taxon>Planctomycetaceae</taxon>
        <taxon>Gimesia</taxon>
    </lineage>
</organism>
<dbReference type="EMBL" id="DQAY01000078">
    <property type="protein sequence ID" value="HCO24063.1"/>
    <property type="molecule type" value="Genomic_DNA"/>
</dbReference>
<sequence length="159" mass="18850">MAYHKVQDILELVESFHKQMRQALDRVSQEADSDSVEWLSHQLRQHELHWEAALSGYEKRVAEGVLDTWLQYFPDEEVRRQIDAIEIKRDMTIDDLIDLNVRFRQALINLYETLSQASSAPRVHELFQQLQEYEQAVIAQQSKKQQDSELVENRSRKRA</sequence>
<dbReference type="RefSeq" id="WP_154934055.1">
    <property type="nucleotide sequence ID" value="NZ_CAXBMG010000021.1"/>
</dbReference>
<evidence type="ECO:0000313" key="1">
    <source>
        <dbReference type="EMBL" id="HCO24063.1"/>
    </source>
</evidence>
<dbReference type="InterPro" id="IPR012347">
    <property type="entry name" value="Ferritin-like"/>
</dbReference>
<evidence type="ECO:0000313" key="2">
    <source>
        <dbReference type="Proteomes" id="UP000263642"/>
    </source>
</evidence>
<comment type="caution">
    <text evidence="1">The sequence shown here is derived from an EMBL/GenBank/DDBJ whole genome shotgun (WGS) entry which is preliminary data.</text>
</comment>
<dbReference type="Proteomes" id="UP000263642">
    <property type="component" value="Unassembled WGS sequence"/>
</dbReference>
<accession>A0A3D3R5G7</accession>
<gene>
    <name evidence="1" type="ORF">DIT97_13835</name>
</gene>
<dbReference type="AlphaFoldDB" id="A0A3D3R5G7"/>
<reference evidence="1 2" key="1">
    <citation type="journal article" date="2018" name="Nat. Biotechnol.">
        <title>A standardized bacterial taxonomy based on genome phylogeny substantially revises the tree of life.</title>
        <authorList>
            <person name="Parks D.H."/>
            <person name="Chuvochina M."/>
            <person name="Waite D.W."/>
            <person name="Rinke C."/>
            <person name="Skarshewski A."/>
            <person name="Chaumeil P.A."/>
            <person name="Hugenholtz P."/>
        </authorList>
    </citation>
    <scope>NUCLEOTIDE SEQUENCE [LARGE SCALE GENOMIC DNA]</scope>
    <source>
        <strain evidence="1">UBA9375</strain>
    </source>
</reference>
<proteinExistence type="predicted"/>